<evidence type="ECO:0000256" key="3">
    <source>
        <dbReference type="ARBA" id="ARBA00022729"/>
    </source>
</evidence>
<sequence length="128" mass="13947">MRKTLLAIVAVALFSGNALAASVDVGDAMDDLAEHYKAALKAENAQDFKQALEGMKTAANEAKQGTPPKLEKEAADSEKMKDYHHGLDVLIGQIDKAEQLADAGQLTQAKQAAENFKETRNTYHKKYK</sequence>
<feature type="chain" id="PRO_5016960999" evidence="6">
    <location>
        <begin position="21"/>
        <end position="128"/>
    </location>
</feature>
<feature type="binding site" description="axial binding residue" evidence="4">
    <location>
        <position position="124"/>
    </location>
    <ligand>
        <name>heme b</name>
        <dbReference type="ChEBI" id="CHEBI:60344"/>
    </ligand>
    <ligandPart>
        <name>Fe</name>
        <dbReference type="ChEBI" id="CHEBI:18248"/>
    </ligandPart>
</feature>
<evidence type="ECO:0000256" key="1">
    <source>
        <dbReference type="ARBA" id="ARBA00002028"/>
    </source>
</evidence>
<accession>A0A370QQM7</accession>
<dbReference type="OrthoDB" id="6539015at2"/>
<feature type="binding site" description="axial binding residue" evidence="4">
    <location>
        <position position="29"/>
    </location>
    <ligand>
        <name>heme b</name>
        <dbReference type="ChEBI" id="CHEBI:60344"/>
    </ligand>
    <ligandPart>
        <name>Fe</name>
        <dbReference type="ChEBI" id="CHEBI:18248"/>
    </ligandPart>
</feature>
<comment type="caution">
    <text evidence="7">The sequence shown here is derived from an EMBL/GenBank/DDBJ whole genome shotgun (WGS) entry which is preliminary data.</text>
</comment>
<evidence type="ECO:0000256" key="4">
    <source>
        <dbReference type="PIRSR" id="PIRSR000029-1"/>
    </source>
</evidence>
<dbReference type="AlphaFoldDB" id="A0A370QQM7"/>
<dbReference type="InterPro" id="IPR009155">
    <property type="entry name" value="Cyt_b562"/>
</dbReference>
<keyword evidence="4" id="KW-0479">Metal-binding</keyword>
<dbReference type="GO" id="GO:0009055">
    <property type="term" value="F:electron transfer activity"/>
    <property type="evidence" value="ECO:0007669"/>
    <property type="project" value="InterPro"/>
</dbReference>
<dbReference type="InterPro" id="IPR010980">
    <property type="entry name" value="Cyt_c/b562"/>
</dbReference>
<dbReference type="GO" id="GO:0042597">
    <property type="term" value="C:periplasmic space"/>
    <property type="evidence" value="ECO:0007669"/>
    <property type="project" value="InterPro"/>
</dbReference>
<dbReference type="Pfam" id="PF07361">
    <property type="entry name" value="Cytochrom_B562"/>
    <property type="match status" value="1"/>
</dbReference>
<keyword evidence="4" id="KW-0408">Iron</keyword>
<organism evidence="7 8">
    <name type="scientific">Enterobacillus tribolii</name>
    <dbReference type="NCBI Taxonomy" id="1487935"/>
    <lineage>
        <taxon>Bacteria</taxon>
        <taxon>Pseudomonadati</taxon>
        <taxon>Pseudomonadota</taxon>
        <taxon>Gammaproteobacteria</taxon>
        <taxon>Enterobacterales</taxon>
        <taxon>Hafniaceae</taxon>
        <taxon>Enterobacillus</taxon>
    </lineage>
</organism>
<evidence type="ECO:0000256" key="2">
    <source>
        <dbReference type="ARBA" id="ARBA00005523"/>
    </source>
</evidence>
<feature type="signal peptide" evidence="6">
    <location>
        <begin position="1"/>
        <end position="20"/>
    </location>
</feature>
<evidence type="ECO:0000313" key="7">
    <source>
        <dbReference type="EMBL" id="RDK91039.1"/>
    </source>
</evidence>
<name>A0A370QQM7_9GAMM</name>
<evidence type="ECO:0000313" key="8">
    <source>
        <dbReference type="Proteomes" id="UP000254848"/>
    </source>
</evidence>
<dbReference type="GO" id="GO:0022900">
    <property type="term" value="P:electron transport chain"/>
    <property type="evidence" value="ECO:0007669"/>
    <property type="project" value="InterPro"/>
</dbReference>
<dbReference type="NCBIfam" id="NF011632">
    <property type="entry name" value="PRK15058.1"/>
    <property type="match status" value="1"/>
</dbReference>
<dbReference type="GO" id="GO:0005506">
    <property type="term" value="F:iron ion binding"/>
    <property type="evidence" value="ECO:0007669"/>
    <property type="project" value="InterPro"/>
</dbReference>
<protein>
    <submittedName>
        <fullName evidence="7">Soluble cytochrome b562</fullName>
    </submittedName>
</protein>
<gene>
    <name evidence="7" type="ORF">C8D90_105327</name>
</gene>
<comment type="function">
    <text evidence="1">Electron-transport protein of unknown function.</text>
</comment>
<comment type="cofactor">
    <cofactor evidence="4">
        <name>heme b</name>
        <dbReference type="ChEBI" id="CHEBI:60344"/>
    </cofactor>
    <text evidence="4">Binds 1 heme b (iron(II)-protoporphyrin IX) group per molecule.</text>
</comment>
<keyword evidence="3 6" id="KW-0732">Signal</keyword>
<dbReference type="Gene3D" id="1.20.120.10">
    <property type="entry name" value="Cytochrome c/b562"/>
    <property type="match status" value="1"/>
</dbReference>
<dbReference type="Proteomes" id="UP000254848">
    <property type="component" value="Unassembled WGS sequence"/>
</dbReference>
<evidence type="ECO:0000256" key="5">
    <source>
        <dbReference type="SAM" id="MobiDB-lite"/>
    </source>
</evidence>
<feature type="region of interest" description="Disordered" evidence="5">
    <location>
        <begin position="54"/>
        <end position="78"/>
    </location>
</feature>
<dbReference type="RefSeq" id="WP_115458850.1">
    <property type="nucleotide sequence ID" value="NZ_QRAP01000005.1"/>
</dbReference>
<keyword evidence="8" id="KW-1185">Reference proteome</keyword>
<dbReference type="SUPFAM" id="SSF47175">
    <property type="entry name" value="Cytochromes"/>
    <property type="match status" value="1"/>
</dbReference>
<comment type="similarity">
    <text evidence="2">Belongs to the cytochrome b562 family.</text>
</comment>
<dbReference type="EMBL" id="QRAP01000005">
    <property type="protein sequence ID" value="RDK91039.1"/>
    <property type="molecule type" value="Genomic_DNA"/>
</dbReference>
<evidence type="ECO:0000256" key="6">
    <source>
        <dbReference type="SAM" id="SignalP"/>
    </source>
</evidence>
<keyword evidence="4" id="KW-0349">Heme</keyword>
<feature type="compositionally biased region" description="Basic and acidic residues" evidence="5">
    <location>
        <begin position="69"/>
        <end position="78"/>
    </location>
</feature>
<reference evidence="7 8" key="1">
    <citation type="submission" date="2018-07" db="EMBL/GenBank/DDBJ databases">
        <title>Genomic Encyclopedia of Type Strains, Phase IV (KMG-IV): sequencing the most valuable type-strain genomes for metagenomic binning, comparative biology and taxonomic classification.</title>
        <authorList>
            <person name="Goeker M."/>
        </authorList>
    </citation>
    <scope>NUCLEOTIDE SEQUENCE [LARGE SCALE GENOMIC DNA]</scope>
    <source>
        <strain evidence="7 8">DSM 103736</strain>
    </source>
</reference>
<dbReference type="GO" id="GO:0020037">
    <property type="term" value="F:heme binding"/>
    <property type="evidence" value="ECO:0007669"/>
    <property type="project" value="InterPro"/>
</dbReference>
<proteinExistence type="inferred from homology"/>
<dbReference type="PIRSF" id="PIRSF000029">
    <property type="entry name" value="Cytochrome_b562"/>
    <property type="match status" value="1"/>
</dbReference>